<accession>A0A1I3KY67</accession>
<feature type="domain" description="CBS" evidence="4">
    <location>
        <begin position="93"/>
        <end position="149"/>
    </location>
</feature>
<dbReference type="Pfam" id="PF00571">
    <property type="entry name" value="CBS"/>
    <property type="match status" value="2"/>
</dbReference>
<evidence type="ECO:0000259" key="3">
    <source>
        <dbReference type="PROSITE" id="PS50914"/>
    </source>
</evidence>
<organism evidence="5 6">
    <name type="scientific">Amycolatopsis sacchari</name>
    <dbReference type="NCBI Taxonomy" id="115433"/>
    <lineage>
        <taxon>Bacteria</taxon>
        <taxon>Bacillati</taxon>
        <taxon>Actinomycetota</taxon>
        <taxon>Actinomycetes</taxon>
        <taxon>Pseudonocardiales</taxon>
        <taxon>Pseudonocardiaceae</taxon>
        <taxon>Amycolatopsis</taxon>
    </lineage>
</organism>
<evidence type="ECO:0000259" key="4">
    <source>
        <dbReference type="PROSITE" id="PS51371"/>
    </source>
</evidence>
<dbReference type="Pfam" id="PF04972">
    <property type="entry name" value="BON"/>
    <property type="match status" value="1"/>
</dbReference>
<proteinExistence type="predicted"/>
<dbReference type="InterPro" id="IPR046342">
    <property type="entry name" value="CBS_dom_sf"/>
</dbReference>
<dbReference type="OrthoDB" id="3626971at2"/>
<evidence type="ECO:0000313" key="6">
    <source>
        <dbReference type="Proteomes" id="UP000199025"/>
    </source>
</evidence>
<dbReference type="Proteomes" id="UP000199025">
    <property type="component" value="Unassembled WGS sequence"/>
</dbReference>
<reference evidence="5 6" key="1">
    <citation type="submission" date="2016-10" db="EMBL/GenBank/DDBJ databases">
        <authorList>
            <person name="de Groot N.N."/>
        </authorList>
    </citation>
    <scope>NUCLEOTIDE SEQUENCE [LARGE SCALE GENOMIC DNA]</scope>
    <source>
        <strain evidence="5 6">DSM 44468</strain>
    </source>
</reference>
<name>A0A1I3KY67_9PSEU</name>
<dbReference type="EMBL" id="FORP01000001">
    <property type="protein sequence ID" value="SFI77045.1"/>
    <property type="molecule type" value="Genomic_DNA"/>
</dbReference>
<dbReference type="AlphaFoldDB" id="A0A1I3KY67"/>
<keyword evidence="1 2" id="KW-0129">CBS domain</keyword>
<dbReference type="STRING" id="115433.SAMN05421835_101730"/>
<dbReference type="InterPro" id="IPR051257">
    <property type="entry name" value="Diverse_CBS-Domain"/>
</dbReference>
<dbReference type="PROSITE" id="PS50914">
    <property type="entry name" value="BON"/>
    <property type="match status" value="1"/>
</dbReference>
<dbReference type="PROSITE" id="PS51371">
    <property type="entry name" value="CBS"/>
    <property type="match status" value="2"/>
</dbReference>
<dbReference type="PIRSF" id="PIRSF036990">
    <property type="entry name" value="UCP036990_CBS_BON"/>
    <property type="match status" value="1"/>
</dbReference>
<dbReference type="PANTHER" id="PTHR43080">
    <property type="entry name" value="CBS DOMAIN-CONTAINING PROTEIN CBSX3, MITOCHONDRIAL"/>
    <property type="match status" value="1"/>
</dbReference>
<dbReference type="SUPFAM" id="SSF54631">
    <property type="entry name" value="CBS-domain pair"/>
    <property type="match status" value="1"/>
</dbReference>
<dbReference type="SMART" id="SM00116">
    <property type="entry name" value="CBS"/>
    <property type="match status" value="2"/>
</dbReference>
<dbReference type="RefSeq" id="WP_091504183.1">
    <property type="nucleotide sequence ID" value="NZ_CBDQZW010000002.1"/>
</dbReference>
<evidence type="ECO:0000313" key="5">
    <source>
        <dbReference type="EMBL" id="SFI77045.1"/>
    </source>
</evidence>
<feature type="domain" description="BON" evidence="3">
    <location>
        <begin position="146"/>
        <end position="215"/>
    </location>
</feature>
<dbReference type="Gene3D" id="3.30.1340.30">
    <property type="match status" value="1"/>
</dbReference>
<dbReference type="InterPro" id="IPR017080">
    <property type="entry name" value="UCP036990_CBS_BON"/>
</dbReference>
<dbReference type="InterPro" id="IPR000644">
    <property type="entry name" value="CBS_dom"/>
</dbReference>
<gene>
    <name evidence="5" type="ORF">SAMN05421835_101730</name>
</gene>
<dbReference type="PANTHER" id="PTHR43080:SF29">
    <property type="entry name" value="OS02G0818000 PROTEIN"/>
    <property type="match status" value="1"/>
</dbReference>
<feature type="domain" description="CBS" evidence="4">
    <location>
        <begin position="10"/>
        <end position="67"/>
    </location>
</feature>
<protein>
    <submittedName>
        <fullName evidence="5">CBS domain-containing protein</fullName>
    </submittedName>
</protein>
<dbReference type="Gene3D" id="3.10.580.10">
    <property type="entry name" value="CBS-domain"/>
    <property type="match status" value="1"/>
</dbReference>
<keyword evidence="6" id="KW-1185">Reference proteome</keyword>
<evidence type="ECO:0000256" key="1">
    <source>
        <dbReference type="ARBA" id="ARBA00023122"/>
    </source>
</evidence>
<evidence type="ECO:0000256" key="2">
    <source>
        <dbReference type="PROSITE-ProRule" id="PRU00703"/>
    </source>
</evidence>
<sequence length="221" mass="24589">MRKPLVADLMTHPVVTVSPMTPFKNLVAILTEYKIGSVPVLDGGDHPVGVVSETDLLLKEGQREKAEPPSVLASRARWRRWDRGRGTTARDVMSDRVHVIGREEPAAAAARRLLRQGLRRLYVVDGSGRLVGVLSKRDLLHVFLRSDEELREQVEQDVLRRCLWADPDRTSARVRDGEVTLRGSVELRSEARRAVALTEAIPGVVAVYDELKFDVDDAGAV</sequence>
<dbReference type="InterPro" id="IPR007055">
    <property type="entry name" value="BON_dom"/>
</dbReference>